<organism evidence="11 12">
    <name type="scientific">Campylobacter lanienae NCTC 13004</name>
    <dbReference type="NCBI Taxonomy" id="1031753"/>
    <lineage>
        <taxon>Bacteria</taxon>
        <taxon>Pseudomonadati</taxon>
        <taxon>Campylobacterota</taxon>
        <taxon>Epsilonproteobacteria</taxon>
        <taxon>Campylobacterales</taxon>
        <taxon>Campylobacteraceae</taxon>
        <taxon>Campylobacter</taxon>
    </lineage>
</organism>
<dbReference type="InterPro" id="IPR006074">
    <property type="entry name" value="GTP1-OBG_CS"/>
</dbReference>
<dbReference type="PROSITE" id="PS00905">
    <property type="entry name" value="GTP1_OBG"/>
    <property type="match status" value="1"/>
</dbReference>
<dbReference type="InterPro" id="IPR006073">
    <property type="entry name" value="GTP-bd"/>
</dbReference>
<evidence type="ECO:0000313" key="11">
    <source>
        <dbReference type="EMBL" id="ARQ97954.1"/>
    </source>
</evidence>
<dbReference type="FunFam" id="2.70.210.12:FF:000001">
    <property type="entry name" value="GTPase Obg"/>
    <property type="match status" value="1"/>
</dbReference>
<dbReference type="Gene3D" id="2.70.210.12">
    <property type="entry name" value="GTP1/OBG domain"/>
    <property type="match status" value="1"/>
</dbReference>
<feature type="binding site" evidence="8">
    <location>
        <begin position="190"/>
        <end position="194"/>
    </location>
    <ligand>
        <name>GTP</name>
        <dbReference type="ChEBI" id="CHEBI:37565"/>
    </ligand>
</feature>
<dbReference type="InterPro" id="IPR036726">
    <property type="entry name" value="GTP1_OBG_dom_sf"/>
</dbReference>
<dbReference type="Pfam" id="PF01926">
    <property type="entry name" value="MMR_HSR1"/>
    <property type="match status" value="1"/>
</dbReference>
<dbReference type="PANTHER" id="PTHR11702">
    <property type="entry name" value="DEVELOPMENTALLY REGULATED GTP-BINDING PROTEIN-RELATED"/>
    <property type="match status" value="1"/>
</dbReference>
<dbReference type="CDD" id="cd01898">
    <property type="entry name" value="Obg"/>
    <property type="match status" value="1"/>
</dbReference>
<keyword evidence="3 8" id="KW-0479">Metal-binding</keyword>
<feature type="binding site" evidence="8">
    <location>
        <position position="172"/>
    </location>
    <ligand>
        <name>Mg(2+)</name>
        <dbReference type="ChEBI" id="CHEBI:18420"/>
    </ligand>
</feature>
<evidence type="ECO:0000256" key="2">
    <source>
        <dbReference type="ARBA" id="ARBA00022490"/>
    </source>
</evidence>
<evidence type="ECO:0000256" key="6">
    <source>
        <dbReference type="ARBA" id="ARBA00022842"/>
    </source>
</evidence>
<protein>
    <recommendedName>
        <fullName evidence="8">GTPase Obg</fullName>
        <ecNumber evidence="8">3.6.5.-</ecNumber>
    </recommendedName>
    <alternativeName>
        <fullName evidence="8">GTP-binding protein Obg</fullName>
    </alternativeName>
</protein>
<proteinExistence type="inferred from homology"/>
<reference evidence="12" key="2">
    <citation type="journal article" date="2017" name="Genome Biol. Evol.">
        <title>Comparative genomic analysis identifies a Campylobacter clade deficient in selenium metabolism.</title>
        <authorList>
            <person name="Miller W.G."/>
            <person name="Yee E."/>
            <person name="Lopes B.S."/>
            <person name="Chapman M.H."/>
            <person name="Huynh S."/>
            <person name="Bono J.L."/>
            <person name="Parker C.T."/>
            <person name="Strachan N.J.C."/>
            <person name="Forbes K.J."/>
        </authorList>
    </citation>
    <scope>NUCLEOTIDE SEQUENCE [LARGE SCALE GENOMIC DNA]</scope>
    <source>
        <strain evidence="12">NCTC 13004</strain>
    </source>
</reference>
<dbReference type="EMBL" id="CP015578">
    <property type="protein sequence ID" value="ARQ97954.1"/>
    <property type="molecule type" value="Genomic_DNA"/>
</dbReference>
<dbReference type="AlphaFoldDB" id="A0A1X9SNZ0"/>
<comment type="subunit">
    <text evidence="8">Monomer.</text>
</comment>
<dbReference type="Pfam" id="PF01018">
    <property type="entry name" value="GTP1_OBG"/>
    <property type="match status" value="1"/>
</dbReference>
<feature type="binding site" evidence="8">
    <location>
        <begin position="165"/>
        <end position="172"/>
    </location>
    <ligand>
        <name>GTP</name>
        <dbReference type="ChEBI" id="CHEBI:37565"/>
    </ligand>
</feature>
<keyword evidence="7 8" id="KW-0342">GTP-binding</keyword>
<dbReference type="GO" id="GO:0000287">
    <property type="term" value="F:magnesium ion binding"/>
    <property type="evidence" value="ECO:0007669"/>
    <property type="project" value="InterPro"/>
</dbReference>
<evidence type="ECO:0000259" key="10">
    <source>
        <dbReference type="PROSITE" id="PS51883"/>
    </source>
</evidence>
<keyword evidence="6 8" id="KW-0460">Magnesium</keyword>
<dbReference type="GO" id="GO:0042254">
    <property type="term" value="P:ribosome biogenesis"/>
    <property type="evidence" value="ECO:0007669"/>
    <property type="project" value="UniProtKB-UniRule"/>
</dbReference>
<evidence type="ECO:0000256" key="3">
    <source>
        <dbReference type="ARBA" id="ARBA00022723"/>
    </source>
</evidence>
<evidence type="ECO:0000256" key="4">
    <source>
        <dbReference type="ARBA" id="ARBA00022741"/>
    </source>
</evidence>
<dbReference type="PIRSF" id="PIRSF002401">
    <property type="entry name" value="GTP_bd_Obg/CgtA"/>
    <property type="match status" value="1"/>
</dbReference>
<evidence type="ECO:0000313" key="12">
    <source>
        <dbReference type="Proteomes" id="UP000202031"/>
    </source>
</evidence>
<gene>
    <name evidence="11" type="primary">obgE</name>
    <name evidence="8" type="synonym">obg</name>
    <name evidence="11" type="ORF">CLAN_1230</name>
</gene>
<dbReference type="GO" id="GO:0043022">
    <property type="term" value="F:ribosome binding"/>
    <property type="evidence" value="ECO:0007669"/>
    <property type="project" value="UniProtKB-ARBA"/>
</dbReference>
<dbReference type="GeneID" id="46921698"/>
<evidence type="ECO:0000256" key="7">
    <source>
        <dbReference type="ARBA" id="ARBA00023134"/>
    </source>
</evidence>
<comment type="cofactor">
    <cofactor evidence="8">
        <name>Mg(2+)</name>
        <dbReference type="ChEBI" id="CHEBI:18420"/>
    </cofactor>
</comment>
<dbReference type="KEGG" id="clx:CLAN_1230"/>
<dbReference type="Gene3D" id="3.40.50.300">
    <property type="entry name" value="P-loop containing nucleotide triphosphate hydrolases"/>
    <property type="match status" value="1"/>
</dbReference>
<comment type="function">
    <text evidence="8">An essential GTPase which binds GTP, GDP and possibly (p)ppGpp with moderate affinity, with high nucleotide exchange rates and a fairly low GTP hydrolysis rate. Plays a role in control of the cell cycle, stress response, ribosome biogenesis and in those bacteria that undergo differentiation, in morphogenesis control.</text>
</comment>
<dbReference type="HAMAP" id="MF_01454">
    <property type="entry name" value="GTPase_Obg"/>
    <property type="match status" value="1"/>
</dbReference>
<dbReference type="NCBIfam" id="TIGR02729">
    <property type="entry name" value="Obg_CgtA"/>
    <property type="match status" value="1"/>
</dbReference>
<dbReference type="Proteomes" id="UP000202031">
    <property type="component" value="Chromosome"/>
</dbReference>
<comment type="subcellular location">
    <subcellularLocation>
        <location evidence="8">Cytoplasm</location>
    </subcellularLocation>
</comment>
<keyword evidence="4 8" id="KW-0547">Nucleotide-binding</keyword>
<feature type="domain" description="OBG-type G" evidence="9">
    <location>
        <begin position="159"/>
        <end position="341"/>
    </location>
</feature>
<dbReference type="PROSITE" id="PS51883">
    <property type="entry name" value="OBG"/>
    <property type="match status" value="1"/>
</dbReference>
<dbReference type="PRINTS" id="PR00326">
    <property type="entry name" value="GTP1OBG"/>
</dbReference>
<dbReference type="InterPro" id="IPR031167">
    <property type="entry name" value="G_OBG"/>
</dbReference>
<sequence length="343" mass="37439">MFIDSVNFSVSSGKGGAGCASFRREKHVLLGGPDGGDGGNGGDVYFIVDNNTHTLANYKGKRVLKAQNGQPGLPRNMSGKKGENLNLIVPPGTVVYDNDSGDILLDLTIQGQKELFLKGGKGGLGNVHFKTSVNQAPSKAQPGLQGESKNIRLELKLIADVGLVGFPNVGKSTLISSISNAKPQIANYEFTTLTPKLGLVEVDEFSGFVMADIPGIIEGASDGKGLGLQFLKHIERTKILLYMIDLANYRSLKEQFETLKNEVLKFSPNLAKRDYAIALTRLDAAMYSDERIEEFLSEFKFDKKQDIYEYNHQKPFFVLPISSATGEGLKELKFNLLELLNSN</sequence>
<dbReference type="SUPFAM" id="SSF52540">
    <property type="entry name" value="P-loop containing nucleoside triphosphate hydrolases"/>
    <property type="match status" value="1"/>
</dbReference>
<keyword evidence="2 8" id="KW-0963">Cytoplasm</keyword>
<dbReference type="SUPFAM" id="SSF82051">
    <property type="entry name" value="Obg GTP-binding protein N-terminal domain"/>
    <property type="match status" value="1"/>
</dbReference>
<dbReference type="InterPro" id="IPR045086">
    <property type="entry name" value="OBG_GTPase"/>
</dbReference>
<dbReference type="InterPro" id="IPR006169">
    <property type="entry name" value="GTP1_OBG_dom"/>
</dbReference>
<dbReference type="InterPro" id="IPR014100">
    <property type="entry name" value="GTP-bd_Obg/CgtA"/>
</dbReference>
<dbReference type="RefSeq" id="WP_100590836.1">
    <property type="nucleotide sequence ID" value="NZ_CP015578.1"/>
</dbReference>
<evidence type="ECO:0000256" key="1">
    <source>
        <dbReference type="ARBA" id="ARBA00007699"/>
    </source>
</evidence>
<dbReference type="NCBIfam" id="NF008955">
    <property type="entry name" value="PRK12297.1"/>
    <property type="match status" value="1"/>
</dbReference>
<dbReference type="GO" id="GO:0003924">
    <property type="term" value="F:GTPase activity"/>
    <property type="evidence" value="ECO:0007669"/>
    <property type="project" value="UniProtKB-UniRule"/>
</dbReference>
<evidence type="ECO:0000256" key="5">
    <source>
        <dbReference type="ARBA" id="ARBA00022801"/>
    </source>
</evidence>
<dbReference type="GO" id="GO:0005737">
    <property type="term" value="C:cytoplasm"/>
    <property type="evidence" value="ECO:0007669"/>
    <property type="project" value="UniProtKB-SubCell"/>
</dbReference>
<reference evidence="12" key="1">
    <citation type="journal article" date="2017" name="Genome Biol. Evol.">
        <title>Comparative Genomic Analysis Identifies a Campylobacter Clade Deficient in Selenium Metabolism.</title>
        <authorList>
            <person name="Miller W.G."/>
            <person name="Yee E."/>
            <person name="Lopes B.S."/>
            <person name="Chapman M.H."/>
            <person name="Huynh S."/>
            <person name="Bono J.L."/>
            <person name="Parker C.T."/>
            <person name="Strachan N.J.C."/>
            <person name="Forbes K.J."/>
        </authorList>
    </citation>
    <scope>NUCLEOTIDE SEQUENCE [LARGE SCALE GENOMIC DNA]</scope>
    <source>
        <strain evidence="12">NCTC 13004</strain>
    </source>
</reference>
<dbReference type="NCBIfam" id="NF008956">
    <property type="entry name" value="PRK12299.1"/>
    <property type="match status" value="1"/>
</dbReference>
<keyword evidence="5 8" id="KW-0378">Hydrolase</keyword>
<name>A0A1X9SNZ0_9BACT</name>
<feature type="binding site" evidence="8">
    <location>
        <begin position="322"/>
        <end position="324"/>
    </location>
    <ligand>
        <name>GTP</name>
        <dbReference type="ChEBI" id="CHEBI:37565"/>
    </ligand>
</feature>
<evidence type="ECO:0000259" key="9">
    <source>
        <dbReference type="PROSITE" id="PS51710"/>
    </source>
</evidence>
<feature type="binding site" evidence="8">
    <location>
        <begin position="280"/>
        <end position="283"/>
    </location>
    <ligand>
        <name>GTP</name>
        <dbReference type="ChEBI" id="CHEBI:37565"/>
    </ligand>
</feature>
<dbReference type="InterPro" id="IPR027417">
    <property type="entry name" value="P-loop_NTPase"/>
</dbReference>
<comment type="similarity">
    <text evidence="1 8">Belongs to the TRAFAC class OBG-HflX-like GTPase superfamily. OBG GTPase family.</text>
</comment>
<evidence type="ECO:0000256" key="8">
    <source>
        <dbReference type="HAMAP-Rule" id="MF_01454"/>
    </source>
</evidence>
<dbReference type="EC" id="3.6.5.-" evidence="8"/>
<feature type="binding site" evidence="8">
    <location>
        <position position="192"/>
    </location>
    <ligand>
        <name>Mg(2+)</name>
        <dbReference type="ChEBI" id="CHEBI:18420"/>
    </ligand>
</feature>
<feature type="binding site" evidence="8">
    <location>
        <begin position="212"/>
        <end position="215"/>
    </location>
    <ligand>
        <name>GTP</name>
        <dbReference type="ChEBI" id="CHEBI:37565"/>
    </ligand>
</feature>
<dbReference type="PANTHER" id="PTHR11702:SF31">
    <property type="entry name" value="MITOCHONDRIAL RIBOSOME-ASSOCIATED GTPASE 2"/>
    <property type="match status" value="1"/>
</dbReference>
<dbReference type="GO" id="GO:0005525">
    <property type="term" value="F:GTP binding"/>
    <property type="evidence" value="ECO:0007669"/>
    <property type="project" value="UniProtKB-UniRule"/>
</dbReference>
<dbReference type="PROSITE" id="PS51710">
    <property type="entry name" value="G_OBG"/>
    <property type="match status" value="1"/>
</dbReference>
<accession>A0A1X9SNZ0</accession>
<feature type="domain" description="Obg" evidence="10">
    <location>
        <begin position="1"/>
        <end position="158"/>
    </location>
</feature>